<dbReference type="Proteomes" id="UP000250235">
    <property type="component" value="Unassembled WGS sequence"/>
</dbReference>
<name>A0A2Z7C3Z0_9LAMI</name>
<dbReference type="AlphaFoldDB" id="A0A2Z7C3Z0"/>
<organism evidence="2 3">
    <name type="scientific">Dorcoceras hygrometricum</name>
    <dbReference type="NCBI Taxonomy" id="472368"/>
    <lineage>
        <taxon>Eukaryota</taxon>
        <taxon>Viridiplantae</taxon>
        <taxon>Streptophyta</taxon>
        <taxon>Embryophyta</taxon>
        <taxon>Tracheophyta</taxon>
        <taxon>Spermatophyta</taxon>
        <taxon>Magnoliopsida</taxon>
        <taxon>eudicotyledons</taxon>
        <taxon>Gunneridae</taxon>
        <taxon>Pentapetalae</taxon>
        <taxon>asterids</taxon>
        <taxon>lamiids</taxon>
        <taxon>Lamiales</taxon>
        <taxon>Gesneriaceae</taxon>
        <taxon>Didymocarpoideae</taxon>
        <taxon>Trichosporeae</taxon>
        <taxon>Loxocarpinae</taxon>
        <taxon>Dorcoceras</taxon>
    </lineage>
</organism>
<evidence type="ECO:0000313" key="2">
    <source>
        <dbReference type="EMBL" id="KZV39160.1"/>
    </source>
</evidence>
<reference evidence="2 3" key="1">
    <citation type="journal article" date="2015" name="Proc. Natl. Acad. Sci. U.S.A.">
        <title>The resurrection genome of Boea hygrometrica: A blueprint for survival of dehydration.</title>
        <authorList>
            <person name="Xiao L."/>
            <person name="Yang G."/>
            <person name="Zhang L."/>
            <person name="Yang X."/>
            <person name="Zhao S."/>
            <person name="Ji Z."/>
            <person name="Zhou Q."/>
            <person name="Hu M."/>
            <person name="Wang Y."/>
            <person name="Chen M."/>
            <person name="Xu Y."/>
            <person name="Jin H."/>
            <person name="Xiao X."/>
            <person name="Hu G."/>
            <person name="Bao F."/>
            <person name="Hu Y."/>
            <person name="Wan P."/>
            <person name="Li L."/>
            <person name="Deng X."/>
            <person name="Kuang T."/>
            <person name="Xiang C."/>
            <person name="Zhu J.K."/>
            <person name="Oliver M.J."/>
            <person name="He Y."/>
        </authorList>
    </citation>
    <scope>NUCLEOTIDE SEQUENCE [LARGE SCALE GENOMIC DNA]</scope>
    <source>
        <strain evidence="3">cv. XS01</strain>
    </source>
</reference>
<evidence type="ECO:0000313" key="3">
    <source>
        <dbReference type="Proteomes" id="UP000250235"/>
    </source>
</evidence>
<accession>A0A2Z7C3Z0</accession>
<protein>
    <submittedName>
        <fullName evidence="2">Abscisic acid 8'-hydroxylase 4-like</fullName>
    </submittedName>
</protein>
<dbReference type="EMBL" id="KV001308">
    <property type="protein sequence ID" value="KZV39160.1"/>
    <property type="molecule type" value="Genomic_DNA"/>
</dbReference>
<gene>
    <name evidence="2" type="ORF">F511_12992</name>
</gene>
<evidence type="ECO:0000256" key="1">
    <source>
        <dbReference type="SAM" id="MobiDB-lite"/>
    </source>
</evidence>
<sequence>MAHDMSHNSRPDRVKGASRRTLHAAVHELGSTRWSSHPPYIKGPSLDLPRTTMNRAIASRTHLDRSLTSLSWCTAESFNISSIVDYTNREEYEDISLKEALPRNSQEKPSISTVHLNPFSVDCRRFTPPFGARLVALRSSPLDLLKDISLELRIGLLRERKVVAGSSIFVNCWSISPDLFEFMVRRSKLDQIISELVRISSELVWISSELKSCTIADR</sequence>
<proteinExistence type="predicted"/>
<feature type="compositionally biased region" description="Basic and acidic residues" evidence="1">
    <location>
        <begin position="1"/>
        <end position="15"/>
    </location>
</feature>
<keyword evidence="3" id="KW-1185">Reference proteome</keyword>
<feature type="region of interest" description="Disordered" evidence="1">
    <location>
        <begin position="1"/>
        <end position="20"/>
    </location>
</feature>